<evidence type="ECO:0000313" key="1">
    <source>
        <dbReference type="EMBL" id="MFC1413283.1"/>
    </source>
</evidence>
<protein>
    <submittedName>
        <fullName evidence="1">Ku protein</fullName>
    </submittedName>
</protein>
<dbReference type="SUPFAM" id="SSF100939">
    <property type="entry name" value="SPOC domain-like"/>
    <property type="match status" value="1"/>
</dbReference>
<dbReference type="PANTHER" id="PTHR41251:SF1">
    <property type="entry name" value="NON-HOMOLOGOUS END JOINING PROTEIN KU"/>
    <property type="match status" value="1"/>
</dbReference>
<reference evidence="1 2" key="1">
    <citation type="submission" date="2024-09" db="EMBL/GenBank/DDBJ databases">
        <authorList>
            <person name="Lee S.D."/>
        </authorList>
    </citation>
    <scope>NUCLEOTIDE SEQUENCE [LARGE SCALE GENOMIC DNA]</scope>
    <source>
        <strain evidence="1 2">N1-1</strain>
    </source>
</reference>
<dbReference type="InterPro" id="IPR016194">
    <property type="entry name" value="SPOC-like_C_dom_sf"/>
</dbReference>
<accession>A0ABV6VHW0</accession>
<dbReference type="SMART" id="SM00559">
    <property type="entry name" value="Ku78"/>
    <property type="match status" value="1"/>
</dbReference>
<dbReference type="InterPro" id="IPR006164">
    <property type="entry name" value="DNA_bd_Ku70/Ku80"/>
</dbReference>
<sequence length="334" mass="36925">MARAIWTGALSFGLVTVPVALYSATADHTTSFRQIQRGTSDRVRIRRVNERTGQEVEFSEIVKGYDLGDDQYVVIEPKELEDIAPGRSRVIEVTGFVELDQVDPVYFTSTYYLAPRGKEYQEIYSLLLEALEDSRRAAVANFVMRGKEYLAAIRPGGPVLQLHTLHYADEVRTPADELPSMPERTKVDHDQLAAARRLIDALSIDWDPEQYQDSYEDRVHELIDAKRAGNEIVSADAAPEATNVVDLMEALRASLNRAGAGAASVGDAQKGKGKEEKSRKEATVTKITKDLSGLSKAELYAMAGEQDIAGRSKMTREQLIAALGPAPRSRRRSA</sequence>
<dbReference type="PANTHER" id="PTHR41251">
    <property type="entry name" value="NON-HOMOLOGOUS END JOINING PROTEIN KU"/>
    <property type="match status" value="1"/>
</dbReference>
<dbReference type="PIRSF" id="PIRSF006493">
    <property type="entry name" value="Prok_Ku"/>
    <property type="match status" value="1"/>
</dbReference>
<keyword evidence="2" id="KW-1185">Reference proteome</keyword>
<dbReference type="InterPro" id="IPR009187">
    <property type="entry name" value="Prok_Ku"/>
</dbReference>
<dbReference type="NCBIfam" id="TIGR02772">
    <property type="entry name" value="Ku_bact"/>
    <property type="match status" value="1"/>
</dbReference>
<name>A0ABV6VHW0_9ACTN</name>
<comment type="caution">
    <text evidence="1">The sequence shown here is derived from an EMBL/GenBank/DDBJ whole genome shotgun (WGS) entry which is preliminary data.</text>
</comment>
<proteinExistence type="inferred from homology"/>
<dbReference type="Proteomes" id="UP001592582">
    <property type="component" value="Unassembled WGS sequence"/>
</dbReference>
<dbReference type="CDD" id="cd00789">
    <property type="entry name" value="KU_like"/>
    <property type="match status" value="1"/>
</dbReference>
<dbReference type="Pfam" id="PF02735">
    <property type="entry name" value="Ku"/>
    <property type="match status" value="1"/>
</dbReference>
<dbReference type="Gene3D" id="2.40.290.10">
    <property type="match status" value="1"/>
</dbReference>
<dbReference type="EMBL" id="JBHEZX010000015">
    <property type="protein sequence ID" value="MFC1413283.1"/>
    <property type="molecule type" value="Genomic_DNA"/>
</dbReference>
<evidence type="ECO:0000313" key="2">
    <source>
        <dbReference type="Proteomes" id="UP001592582"/>
    </source>
</evidence>
<organism evidence="1 2">
    <name type="scientific">Streptacidiphilus alkalitolerans</name>
    <dbReference type="NCBI Taxonomy" id="3342712"/>
    <lineage>
        <taxon>Bacteria</taxon>
        <taxon>Bacillati</taxon>
        <taxon>Actinomycetota</taxon>
        <taxon>Actinomycetes</taxon>
        <taxon>Kitasatosporales</taxon>
        <taxon>Streptomycetaceae</taxon>
        <taxon>Streptacidiphilus</taxon>
    </lineage>
</organism>
<gene>
    <name evidence="1" type="ORF">ACEZDG_28850</name>
</gene>
<dbReference type="HAMAP" id="MF_01875">
    <property type="entry name" value="Prokaryotic_Ku"/>
    <property type="match status" value="1"/>
</dbReference>